<comment type="caution">
    <text evidence="1">The sequence shown here is derived from an EMBL/GenBank/DDBJ whole genome shotgun (WGS) entry which is preliminary data.</text>
</comment>
<protein>
    <submittedName>
        <fullName evidence="1">Uncharacterized protein</fullName>
    </submittedName>
</protein>
<proteinExistence type="predicted"/>
<evidence type="ECO:0000313" key="1">
    <source>
        <dbReference type="EMBL" id="KAH7862159.1"/>
    </source>
</evidence>
<organism evidence="1 2">
    <name type="scientific">Vaccinium darrowii</name>
    <dbReference type="NCBI Taxonomy" id="229202"/>
    <lineage>
        <taxon>Eukaryota</taxon>
        <taxon>Viridiplantae</taxon>
        <taxon>Streptophyta</taxon>
        <taxon>Embryophyta</taxon>
        <taxon>Tracheophyta</taxon>
        <taxon>Spermatophyta</taxon>
        <taxon>Magnoliopsida</taxon>
        <taxon>eudicotyledons</taxon>
        <taxon>Gunneridae</taxon>
        <taxon>Pentapetalae</taxon>
        <taxon>asterids</taxon>
        <taxon>Ericales</taxon>
        <taxon>Ericaceae</taxon>
        <taxon>Vaccinioideae</taxon>
        <taxon>Vaccinieae</taxon>
        <taxon>Vaccinium</taxon>
    </lineage>
</organism>
<dbReference type="Proteomes" id="UP000828048">
    <property type="component" value="Chromosome 12"/>
</dbReference>
<keyword evidence="2" id="KW-1185">Reference proteome</keyword>
<gene>
    <name evidence="1" type="ORF">Vadar_000878</name>
</gene>
<sequence>MECELAAIVIDTEKNEGAESQPNTASSSQVKMKGGTPANLALGNEEIDSTARSSKEREANEIQESTEESQQKEEREPDDADFEVSLSLIERRLQETYQLEGEQGLTSSISIFRMPQRIVCNVDEDRFPELVSIGPYHRGEDKLLKFESHKWFFLRKALSRSSDFKMVLSCCLRKMRVLEEPTRRCYEDINPPMESHDFTEMMLLDGCFIIQLLRHLGSSDVPIEEHDPIFGRPWLIPVLIKDLLKLENQLPFFVLESLFDLTKNREQTKLNLLHLPTLALEVFDLTFPWPTEIPSGSEMVKIKHLLDLFYSSHLPPNLVASCRDLDPYPISSTSIKCATQLKLSGIEFKTKKANSFLDIEFKNRVLEIPTITVNDVTRTLLLNCVAFELCKEDKFGYFADYVCFMNCLIKQPGDVASLCLDGIITTFSEGDQYVADLFNYLAKSIDFNVRRCYLSQKFRDIESYYSSHRATVKRTYFSTPWSVISVFSAFLIIILTLIQTIMSIVIRPKVCLASFHIPKQDVAEGFVVRKGPLLKIDGVPLGLDFWKVMVDKAIKPNALLERTRQGVTKVGDAMGVYVAWRSSDL</sequence>
<accession>A0ACB7Z8U5</accession>
<reference evidence="1 2" key="1">
    <citation type="journal article" date="2021" name="Hortic Res">
        <title>High-quality reference genome and annotation aids understanding of berry development for evergreen blueberry (Vaccinium darrowii).</title>
        <authorList>
            <person name="Yu J."/>
            <person name="Hulse-Kemp A.M."/>
            <person name="Babiker E."/>
            <person name="Staton M."/>
        </authorList>
    </citation>
    <scope>NUCLEOTIDE SEQUENCE [LARGE SCALE GENOMIC DNA]</scope>
    <source>
        <strain evidence="2">cv. NJ 8807/NJ 8810</strain>
        <tissue evidence="1">Young leaf</tissue>
    </source>
</reference>
<dbReference type="EMBL" id="CM037162">
    <property type="protein sequence ID" value="KAH7862159.1"/>
    <property type="molecule type" value="Genomic_DNA"/>
</dbReference>
<evidence type="ECO:0000313" key="2">
    <source>
        <dbReference type="Proteomes" id="UP000828048"/>
    </source>
</evidence>
<name>A0ACB7Z8U5_9ERIC</name>